<dbReference type="HOGENOM" id="CLU_2855034_0_0_6"/>
<evidence type="ECO:0000313" key="3">
    <source>
        <dbReference type="Proteomes" id="UP000007966"/>
    </source>
</evidence>
<dbReference type="Proteomes" id="UP000007966">
    <property type="component" value="Chromosome"/>
</dbReference>
<keyword evidence="3" id="KW-1185">Reference proteome</keyword>
<feature type="non-terminal residue" evidence="2">
    <location>
        <position position="1"/>
    </location>
</feature>
<organism evidence="2 3">
    <name type="scientific">Pectobacterium atrosepticum (strain SCRI 1043 / ATCC BAA-672)</name>
    <name type="common">Erwinia carotovora subsp. atroseptica</name>
    <dbReference type="NCBI Taxonomy" id="218491"/>
    <lineage>
        <taxon>Bacteria</taxon>
        <taxon>Pseudomonadati</taxon>
        <taxon>Pseudomonadota</taxon>
        <taxon>Gammaproteobacteria</taxon>
        <taxon>Enterobacterales</taxon>
        <taxon>Pectobacteriaceae</taxon>
        <taxon>Pectobacterium</taxon>
    </lineage>
</organism>
<dbReference type="STRING" id="218491.ECA3381A"/>
<dbReference type="KEGG" id="eca:ECA3381A"/>
<keyword evidence="1" id="KW-0472">Membrane</keyword>
<proteinExistence type="predicted"/>
<feature type="transmembrane region" description="Helical" evidence="1">
    <location>
        <begin position="45"/>
        <end position="62"/>
    </location>
</feature>
<reference evidence="2" key="1">
    <citation type="submission" date="2004-02" db="EMBL/GenBank/DDBJ databases">
        <title>The genome sequence of the enterobacterial phytopathogen Erwinia carotovora subsp. atroseptica SCRI1043 and functional genomic identification of novel virulence factors.</title>
        <authorList>
            <person name="Bell K.S."/>
            <person name="Sebaihia M."/>
            <person name="Pritchard L."/>
            <person name="Holden M."/>
            <person name="Hyman L.J."/>
            <person name="Holeva M.C."/>
            <person name="Thomson N.R."/>
            <person name="Bentley S.D."/>
            <person name="Churcher C."/>
            <person name="Mungall K."/>
            <person name="Atkin R."/>
            <person name="Bason N."/>
            <person name="Brooks K."/>
            <person name="Chillingworth T."/>
            <person name="Clark K."/>
            <person name="Doggett J."/>
            <person name="Fraser A."/>
            <person name="Hance Z."/>
            <person name="Hauser H."/>
            <person name="Jagels K."/>
            <person name="Moule S."/>
            <person name="Norbertczak H."/>
            <person name="Ormond D."/>
            <person name="Price C."/>
            <person name="Quail M.A."/>
            <person name="Sanders M."/>
            <person name="Walker D."/>
            <person name="Whitehead S."/>
            <person name="Salmond G.P.C."/>
            <person name="Birch P.R.J."/>
            <person name="Barrell B.G."/>
            <person name="Parkhill J."/>
            <person name="Toth I.K."/>
        </authorList>
    </citation>
    <scope>NUCLEOTIDE SEQUENCE</scope>
    <source>
        <strain evidence="2">SCRI1043</strain>
    </source>
</reference>
<accession>Q6D1R5</accession>
<evidence type="ECO:0000313" key="2">
    <source>
        <dbReference type="EMBL" id="CAG76280.1"/>
    </source>
</evidence>
<dbReference type="AlphaFoldDB" id="Q6D1R5"/>
<gene>
    <name evidence="2" type="ORF">ECA3381A</name>
</gene>
<protein>
    <submittedName>
        <fullName evidence="2">Bacteriocin immunity protein</fullName>
    </submittedName>
</protein>
<evidence type="ECO:0000256" key="1">
    <source>
        <dbReference type="SAM" id="Phobius"/>
    </source>
</evidence>
<sequence>LSLIFNTQTTLHFTILVLYSKLIISYVNKNTEYVIQYFLCTREGFLFYCFYAIAMWLILFLNECK</sequence>
<name>Q6D1R5_PECAS</name>
<keyword evidence="1" id="KW-0812">Transmembrane</keyword>
<keyword evidence="1" id="KW-1133">Transmembrane helix</keyword>
<dbReference type="EMBL" id="BX950851">
    <property type="protein sequence ID" value="CAG76280.1"/>
    <property type="molecule type" value="Genomic_DNA"/>
</dbReference>